<dbReference type="AlphaFoldDB" id="A0A7W7R4A2"/>
<comment type="caution">
    <text evidence="1">The sequence shown here is derived from an EMBL/GenBank/DDBJ whole genome shotgun (WGS) entry which is preliminary data.</text>
</comment>
<dbReference type="EMBL" id="JACHJV010000001">
    <property type="protein sequence ID" value="MBB4924596.1"/>
    <property type="molecule type" value="Genomic_DNA"/>
</dbReference>
<proteinExistence type="predicted"/>
<name>A0A7W7R4A2_KITKI</name>
<accession>A0A7W7R4A2</accession>
<sequence length="149" mass="16000">MGSELDVVALAAEASNILVAEAVRSGWQSLREAVARFFHRDGTQSLNRQMALLDAAHEELESADPEVRALAQQALHERWMRQLPAYLELYPEAAEDLRDLLAATRAVDSEPDGAGTMNANFNTNSVVVQARGNVNAGGGINNGAPRSSS</sequence>
<gene>
    <name evidence="1" type="ORF">FHR34_003589</name>
</gene>
<keyword evidence="2" id="KW-1185">Reference proteome</keyword>
<evidence type="ECO:0000313" key="1">
    <source>
        <dbReference type="EMBL" id="MBB4924596.1"/>
    </source>
</evidence>
<dbReference type="Proteomes" id="UP000540506">
    <property type="component" value="Unassembled WGS sequence"/>
</dbReference>
<dbReference type="RefSeq" id="WP_184936521.1">
    <property type="nucleotide sequence ID" value="NZ_JACHJV010000001.1"/>
</dbReference>
<reference evidence="1 2" key="1">
    <citation type="submission" date="2020-08" db="EMBL/GenBank/DDBJ databases">
        <title>Sequencing the genomes of 1000 actinobacteria strains.</title>
        <authorList>
            <person name="Klenk H.-P."/>
        </authorList>
    </citation>
    <scope>NUCLEOTIDE SEQUENCE [LARGE SCALE GENOMIC DNA]</scope>
    <source>
        <strain evidence="1 2">DSM 41654</strain>
    </source>
</reference>
<organism evidence="1 2">
    <name type="scientific">Kitasatospora kifunensis</name>
    <name type="common">Streptomyces kifunensis</name>
    <dbReference type="NCBI Taxonomy" id="58351"/>
    <lineage>
        <taxon>Bacteria</taxon>
        <taxon>Bacillati</taxon>
        <taxon>Actinomycetota</taxon>
        <taxon>Actinomycetes</taxon>
        <taxon>Kitasatosporales</taxon>
        <taxon>Streptomycetaceae</taxon>
        <taxon>Kitasatospora</taxon>
    </lineage>
</organism>
<evidence type="ECO:0000313" key="2">
    <source>
        <dbReference type="Proteomes" id="UP000540506"/>
    </source>
</evidence>
<protein>
    <submittedName>
        <fullName evidence="1">Uncharacterized protein</fullName>
    </submittedName>
</protein>